<keyword evidence="2" id="KW-0833">Ubl conjugation pathway</keyword>
<evidence type="ECO:0000259" key="4">
    <source>
        <dbReference type="Pfam" id="PF25757"/>
    </source>
</evidence>
<evidence type="ECO:0000256" key="2">
    <source>
        <dbReference type="ARBA" id="ARBA00022786"/>
    </source>
</evidence>
<dbReference type="InterPro" id="IPR039852">
    <property type="entry name" value="CAND1/CAND2"/>
</dbReference>
<comment type="caution">
    <text evidence="5">The sequence shown here is derived from an EMBL/GenBank/DDBJ whole genome shotgun (WGS) entry which is preliminary data.</text>
</comment>
<dbReference type="OrthoDB" id="6260732at2759"/>
<dbReference type="Pfam" id="PF25757">
    <property type="entry name" value="TPR_DNAAF5"/>
    <property type="match status" value="1"/>
</dbReference>
<dbReference type="Gene3D" id="1.25.10.10">
    <property type="entry name" value="Leucine-rich Repeat Variant"/>
    <property type="match status" value="1"/>
</dbReference>
<dbReference type="Pfam" id="PF25782">
    <property type="entry name" value="TPR_CAND1"/>
    <property type="match status" value="1"/>
</dbReference>
<dbReference type="EMBL" id="JAKOGI010002278">
    <property type="protein sequence ID" value="KAJ8422366.1"/>
    <property type="molecule type" value="Genomic_DNA"/>
</dbReference>
<dbReference type="InterPro" id="IPR011989">
    <property type="entry name" value="ARM-like"/>
</dbReference>
<evidence type="ECO:0000313" key="6">
    <source>
        <dbReference type="Proteomes" id="UP001153076"/>
    </source>
</evidence>
<dbReference type="Proteomes" id="UP001153076">
    <property type="component" value="Unassembled WGS sequence"/>
</dbReference>
<sequence length="601" mass="66796">MANMALTGILEKMTGKDKDYRYMATSDLLNELSKEAFKPDSDLEIKLANTILQQLDDSAGDVSGLAVKCLAPLVKKVNESRVLEMTNKLCDKLLNVKEQHRDVASIALKTIVSEVSSSSAAQIVLDSLTPQLTKGITGTGSTTEIRCECLDILCDVLHRYGNLMTAYHEELLAALLSQLNSNQATIRKKAVSCIASLASSLSDDLLTKATVEVVDLLKRKGAKPEMTRTNIQMIGALRSVWSIYQFMTALESFLLRCPRDIAPYCDEILHLTLEFLSYDPNFTDDMEEDTDGENPEEEEDDESANEYTDDEDASWKVRRAAAKCLAGLIVSRPEMLSNLYEEACPKLIDRFKEREENVKMDVFNTFIELLRQTGNVTSGQMDTDEMSPRWLLKQEVPKIVKSINRQLREKSIKTKVGAFSVFKELVIVLPDCLADQMGSLIPGIEKALLDNSSTSILKIEALVFTRLVLASHAPSVFHPHIKAISGPVLSAVGERYYKVTAEALRVCGELVRVLRPSIEASGFDFKPYVHPIYNAIMMRLTNQDQDQEVKECAITCMGLVISTFGDNLTAELSTSLPVLVDRMGNEITRLTAVKVDLLCIL</sequence>
<protein>
    <recommendedName>
        <fullName evidence="4">Dynein axonemal assembly factor 5 TPR repeats domain-containing protein</fullName>
    </recommendedName>
</protein>
<feature type="region of interest" description="Disordered" evidence="3">
    <location>
        <begin position="284"/>
        <end position="312"/>
    </location>
</feature>
<keyword evidence="6" id="KW-1185">Reference proteome</keyword>
<evidence type="ECO:0000313" key="5">
    <source>
        <dbReference type="EMBL" id="KAJ8422366.1"/>
    </source>
</evidence>
<feature type="domain" description="Dynein axonemal assembly factor 5 TPR repeats" evidence="4">
    <location>
        <begin position="84"/>
        <end position="217"/>
    </location>
</feature>
<dbReference type="SUPFAM" id="SSF48371">
    <property type="entry name" value="ARM repeat"/>
    <property type="match status" value="1"/>
</dbReference>
<dbReference type="PANTHER" id="PTHR12696">
    <property type="entry name" value="TIP120"/>
    <property type="match status" value="1"/>
</dbReference>
<dbReference type="AlphaFoldDB" id="A0A9Q1GKG2"/>
<dbReference type="InterPro" id="IPR057978">
    <property type="entry name" value="TPR_DAAF5"/>
</dbReference>
<dbReference type="InterPro" id="IPR016024">
    <property type="entry name" value="ARM-type_fold"/>
</dbReference>
<evidence type="ECO:0000256" key="3">
    <source>
        <dbReference type="SAM" id="MobiDB-lite"/>
    </source>
</evidence>
<reference evidence="5" key="1">
    <citation type="submission" date="2022-04" db="EMBL/GenBank/DDBJ databases">
        <title>Carnegiea gigantea Genome sequencing and assembly v2.</title>
        <authorList>
            <person name="Copetti D."/>
            <person name="Sanderson M.J."/>
            <person name="Burquez A."/>
            <person name="Wojciechowski M.F."/>
        </authorList>
    </citation>
    <scope>NUCLEOTIDE SEQUENCE</scope>
    <source>
        <strain evidence="5">SGP5-SGP5p</strain>
        <tissue evidence="5">Aerial part</tissue>
    </source>
</reference>
<name>A0A9Q1GKG2_9CARY</name>
<organism evidence="5 6">
    <name type="scientific">Carnegiea gigantea</name>
    <dbReference type="NCBI Taxonomy" id="171969"/>
    <lineage>
        <taxon>Eukaryota</taxon>
        <taxon>Viridiplantae</taxon>
        <taxon>Streptophyta</taxon>
        <taxon>Embryophyta</taxon>
        <taxon>Tracheophyta</taxon>
        <taxon>Spermatophyta</taxon>
        <taxon>Magnoliopsida</taxon>
        <taxon>eudicotyledons</taxon>
        <taxon>Gunneridae</taxon>
        <taxon>Pentapetalae</taxon>
        <taxon>Caryophyllales</taxon>
        <taxon>Cactineae</taxon>
        <taxon>Cactaceae</taxon>
        <taxon>Cactoideae</taxon>
        <taxon>Echinocereeae</taxon>
        <taxon>Carnegiea</taxon>
    </lineage>
</organism>
<proteinExistence type="predicted"/>
<accession>A0A9Q1GKG2</accession>
<keyword evidence="1" id="KW-0677">Repeat</keyword>
<evidence type="ECO:0000256" key="1">
    <source>
        <dbReference type="ARBA" id="ARBA00022737"/>
    </source>
</evidence>
<gene>
    <name evidence="5" type="ORF">Cgig2_027723</name>
</gene>
<dbReference type="GO" id="GO:0010265">
    <property type="term" value="P:SCF complex assembly"/>
    <property type="evidence" value="ECO:0007669"/>
    <property type="project" value="InterPro"/>
</dbReference>